<dbReference type="GeneID" id="104745311"/>
<name>A0ABM0W2M2_CAMSA</name>
<accession>A0ABM0W2M2</accession>
<protein>
    <submittedName>
        <fullName evidence="2">Uncharacterized protein LOC104745311</fullName>
    </submittedName>
</protein>
<evidence type="ECO:0000313" key="2">
    <source>
        <dbReference type="RefSeq" id="XP_010464812.1"/>
    </source>
</evidence>
<proteinExistence type="predicted"/>
<reference evidence="1" key="1">
    <citation type="journal article" date="2014" name="Nat. Commun.">
        <title>The emerging biofuel crop Camelina sativa retains a highly undifferentiated hexaploid genome structure.</title>
        <authorList>
            <person name="Kagale S."/>
            <person name="Koh C."/>
            <person name="Nixon J."/>
            <person name="Bollina V."/>
            <person name="Clarke W.E."/>
            <person name="Tuteja R."/>
            <person name="Spillane C."/>
            <person name="Robinson S.J."/>
            <person name="Links M.G."/>
            <person name="Clarke C."/>
            <person name="Higgins E.E."/>
            <person name="Huebert T."/>
            <person name="Sharpe A.G."/>
            <person name="Parkin I.A."/>
        </authorList>
    </citation>
    <scope>NUCLEOTIDE SEQUENCE [LARGE SCALE GENOMIC DNA]</scope>
    <source>
        <strain evidence="1">cv. DH55</strain>
    </source>
</reference>
<organism evidence="1 2">
    <name type="scientific">Camelina sativa</name>
    <name type="common">False flax</name>
    <name type="synonym">Myagrum sativum</name>
    <dbReference type="NCBI Taxonomy" id="90675"/>
    <lineage>
        <taxon>Eukaryota</taxon>
        <taxon>Viridiplantae</taxon>
        <taxon>Streptophyta</taxon>
        <taxon>Embryophyta</taxon>
        <taxon>Tracheophyta</taxon>
        <taxon>Spermatophyta</taxon>
        <taxon>Magnoliopsida</taxon>
        <taxon>eudicotyledons</taxon>
        <taxon>Gunneridae</taxon>
        <taxon>Pentapetalae</taxon>
        <taxon>rosids</taxon>
        <taxon>malvids</taxon>
        <taxon>Brassicales</taxon>
        <taxon>Brassicaceae</taxon>
        <taxon>Camelineae</taxon>
        <taxon>Camelina</taxon>
    </lineage>
</organism>
<evidence type="ECO:0000313" key="1">
    <source>
        <dbReference type="Proteomes" id="UP000694864"/>
    </source>
</evidence>
<sequence length="102" mass="11188">MPLNNNLRSVITQCRNFSTRSSRSSVVSNGSGRAIVASGGESKLKGFMSSLAYGNFAFGILASIELLEYRRTIVRDLEQRGGVAPSMLADVRDYVRDWLLKG</sequence>
<dbReference type="Proteomes" id="UP000694864">
    <property type="component" value="Chromosome 15"/>
</dbReference>
<gene>
    <name evidence="2" type="primary">LOC104745311</name>
</gene>
<reference evidence="2" key="2">
    <citation type="submission" date="2025-08" db="UniProtKB">
        <authorList>
            <consortium name="RefSeq"/>
        </authorList>
    </citation>
    <scope>IDENTIFICATION</scope>
    <source>
        <tissue evidence="2">Leaf</tissue>
    </source>
</reference>
<dbReference type="RefSeq" id="XP_010464812.1">
    <property type="nucleotide sequence ID" value="XM_010466510.2"/>
</dbReference>
<keyword evidence="1" id="KW-1185">Reference proteome</keyword>